<gene>
    <name evidence="7" type="ORF">RIMI_LOCUS5679244</name>
</gene>
<organism evidence="7 8">
    <name type="scientific">Ranitomeya imitator</name>
    <name type="common">mimic poison frog</name>
    <dbReference type="NCBI Taxonomy" id="111125"/>
    <lineage>
        <taxon>Eukaryota</taxon>
        <taxon>Metazoa</taxon>
        <taxon>Chordata</taxon>
        <taxon>Craniata</taxon>
        <taxon>Vertebrata</taxon>
        <taxon>Euteleostomi</taxon>
        <taxon>Amphibia</taxon>
        <taxon>Batrachia</taxon>
        <taxon>Anura</taxon>
        <taxon>Neobatrachia</taxon>
        <taxon>Hyloidea</taxon>
        <taxon>Dendrobatidae</taxon>
        <taxon>Dendrobatinae</taxon>
        <taxon>Ranitomeya</taxon>
    </lineage>
</organism>
<accession>A0ABN9L5P4</accession>
<feature type="non-terminal residue" evidence="7">
    <location>
        <position position="1"/>
    </location>
</feature>
<keyword evidence="5" id="KW-0539">Nucleus</keyword>
<sequence>RKTKKKIKGIQQSTVPAVRELPEGSMSKTIVPASVAQLTPTLISLLEAIEPEVLYAGYDSTLPETAWRLMSSMNMLGGRQVVSAVKWAKAIPGFRNLHLDDQMTLLQYSWMFLMVFALGWRSYKQANGAVLYFAPDLIIDE</sequence>
<evidence type="ECO:0000313" key="8">
    <source>
        <dbReference type="Proteomes" id="UP001176940"/>
    </source>
</evidence>
<evidence type="ECO:0000259" key="6">
    <source>
        <dbReference type="PROSITE" id="PS51843"/>
    </source>
</evidence>
<keyword evidence="3" id="KW-0804">Transcription</keyword>
<dbReference type="InterPro" id="IPR001723">
    <property type="entry name" value="Nuclear_hrmn_rcpt"/>
</dbReference>
<keyword evidence="8" id="KW-1185">Reference proteome</keyword>
<keyword evidence="2" id="KW-0238">DNA-binding</keyword>
<feature type="domain" description="NR LBD" evidence="6">
    <location>
        <begin position="34"/>
        <end position="141"/>
    </location>
</feature>
<dbReference type="EMBL" id="CAUEEQ010009849">
    <property type="protein sequence ID" value="CAJ0933839.1"/>
    <property type="molecule type" value="Genomic_DNA"/>
</dbReference>
<dbReference type="PROSITE" id="PS51843">
    <property type="entry name" value="NR_LBD"/>
    <property type="match status" value="1"/>
</dbReference>
<dbReference type="InterPro" id="IPR050200">
    <property type="entry name" value="Nuclear_hormone_rcpt_NR3"/>
</dbReference>
<evidence type="ECO:0000256" key="1">
    <source>
        <dbReference type="ARBA" id="ARBA00023015"/>
    </source>
</evidence>
<evidence type="ECO:0000256" key="5">
    <source>
        <dbReference type="ARBA" id="ARBA00023242"/>
    </source>
</evidence>
<evidence type="ECO:0000256" key="3">
    <source>
        <dbReference type="ARBA" id="ARBA00023163"/>
    </source>
</evidence>
<dbReference type="PANTHER" id="PTHR48092">
    <property type="entry name" value="KNIRPS-RELATED PROTEIN-RELATED"/>
    <property type="match status" value="1"/>
</dbReference>
<reference evidence="7" key="1">
    <citation type="submission" date="2023-07" db="EMBL/GenBank/DDBJ databases">
        <authorList>
            <person name="Stuckert A."/>
        </authorList>
    </citation>
    <scope>NUCLEOTIDE SEQUENCE</scope>
</reference>
<comment type="caution">
    <text evidence="7">The sequence shown here is derived from an EMBL/GenBank/DDBJ whole genome shotgun (WGS) entry which is preliminary data.</text>
</comment>
<evidence type="ECO:0000313" key="7">
    <source>
        <dbReference type="EMBL" id="CAJ0933839.1"/>
    </source>
</evidence>
<dbReference type="PRINTS" id="PR00398">
    <property type="entry name" value="STRDHORMONER"/>
</dbReference>
<keyword evidence="1" id="KW-0805">Transcription regulation</keyword>
<name>A0ABN9L5P4_9NEOB</name>
<protein>
    <recommendedName>
        <fullName evidence="6">NR LBD domain-containing protein</fullName>
    </recommendedName>
</protein>
<evidence type="ECO:0000256" key="2">
    <source>
        <dbReference type="ARBA" id="ARBA00023125"/>
    </source>
</evidence>
<dbReference type="InterPro" id="IPR035500">
    <property type="entry name" value="NHR-like_dom_sf"/>
</dbReference>
<dbReference type="SUPFAM" id="SSF48508">
    <property type="entry name" value="Nuclear receptor ligand-binding domain"/>
    <property type="match status" value="1"/>
</dbReference>
<evidence type="ECO:0000256" key="4">
    <source>
        <dbReference type="ARBA" id="ARBA00023170"/>
    </source>
</evidence>
<proteinExistence type="predicted"/>
<dbReference type="InterPro" id="IPR000536">
    <property type="entry name" value="Nucl_hrmn_rcpt_lig-bd"/>
</dbReference>
<keyword evidence="4" id="KW-0675">Receptor</keyword>
<dbReference type="Pfam" id="PF00104">
    <property type="entry name" value="Hormone_recep"/>
    <property type="match status" value="1"/>
</dbReference>
<dbReference type="Gene3D" id="1.10.565.10">
    <property type="entry name" value="Retinoid X Receptor"/>
    <property type="match status" value="1"/>
</dbReference>
<dbReference type="Proteomes" id="UP001176940">
    <property type="component" value="Unassembled WGS sequence"/>
</dbReference>